<name>A0A328CDD6_9DELT</name>
<dbReference type="Proteomes" id="UP000249169">
    <property type="component" value="Unassembled WGS sequence"/>
</dbReference>
<accession>A0A328CDD6</accession>
<dbReference type="SMART" id="SM00318">
    <property type="entry name" value="SNc"/>
    <property type="match status" value="1"/>
</dbReference>
<evidence type="ECO:0000256" key="1">
    <source>
        <dbReference type="SAM" id="SignalP"/>
    </source>
</evidence>
<evidence type="ECO:0000313" key="3">
    <source>
        <dbReference type="EMBL" id="RAL24949.1"/>
    </source>
</evidence>
<feature type="domain" description="TNase-like" evidence="2">
    <location>
        <begin position="66"/>
        <end position="228"/>
    </location>
</feature>
<dbReference type="InterPro" id="IPR016071">
    <property type="entry name" value="Staphylococal_nuclease_OB-fold"/>
</dbReference>
<dbReference type="EMBL" id="QHKO01000001">
    <property type="protein sequence ID" value="RAL24949.1"/>
    <property type="molecule type" value="Genomic_DNA"/>
</dbReference>
<feature type="signal peptide" evidence="1">
    <location>
        <begin position="1"/>
        <end position="21"/>
    </location>
</feature>
<proteinExistence type="predicted"/>
<evidence type="ECO:0000259" key="2">
    <source>
        <dbReference type="PROSITE" id="PS50830"/>
    </source>
</evidence>
<protein>
    <recommendedName>
        <fullName evidence="2">TNase-like domain-containing protein</fullName>
    </recommendedName>
</protein>
<dbReference type="InterPro" id="IPR035437">
    <property type="entry name" value="SNase_OB-fold_sf"/>
</dbReference>
<organism evidence="3 4">
    <name type="scientific">Lujinxingia litoralis</name>
    <dbReference type="NCBI Taxonomy" id="2211119"/>
    <lineage>
        <taxon>Bacteria</taxon>
        <taxon>Deltaproteobacteria</taxon>
        <taxon>Bradymonadales</taxon>
        <taxon>Lujinxingiaceae</taxon>
        <taxon>Lujinxingia</taxon>
    </lineage>
</organism>
<comment type="caution">
    <text evidence="3">The sequence shown here is derived from an EMBL/GenBank/DDBJ whole genome shotgun (WGS) entry which is preliminary data.</text>
</comment>
<evidence type="ECO:0000313" key="4">
    <source>
        <dbReference type="Proteomes" id="UP000249169"/>
    </source>
</evidence>
<keyword evidence="4" id="KW-1185">Reference proteome</keyword>
<feature type="chain" id="PRO_5016268698" description="TNase-like domain-containing protein" evidence="1">
    <location>
        <begin position="22"/>
        <end position="369"/>
    </location>
</feature>
<keyword evidence="1" id="KW-0732">Signal</keyword>
<gene>
    <name evidence="3" type="ORF">DL240_01695</name>
</gene>
<dbReference type="SUPFAM" id="SSF50199">
    <property type="entry name" value="Staphylococcal nuclease"/>
    <property type="match status" value="1"/>
</dbReference>
<reference evidence="3 4" key="1">
    <citation type="submission" date="2018-05" db="EMBL/GenBank/DDBJ databases">
        <title>Lujinxingia marina gen. nov. sp. nov., a new facultative anaerobic member of the class Deltaproteobacteria, and proposal of Lujinxingaceae fam. nov.</title>
        <authorList>
            <person name="Li C.-M."/>
        </authorList>
    </citation>
    <scope>NUCLEOTIDE SEQUENCE [LARGE SCALE GENOMIC DNA]</scope>
    <source>
        <strain evidence="3 4">B210</strain>
    </source>
</reference>
<dbReference type="PROSITE" id="PS50830">
    <property type="entry name" value="TNASE_3"/>
    <property type="match status" value="1"/>
</dbReference>
<sequence>MRIRLRSTSMQLTALMRPGWAAVLAALCCALSACDALEQVGRLLELPAPTSSAPASSPVAPRRTPQAAELRKNGVVDGDTLRLVGFDESVRLLCLDTEEVLRGEELQRAQADWESYQRERKGQGRFTRSYGTFVGNQAKEWAREFFAGRDEVFVEYASEVHTRGFFGRHLGYVWVREPGGDWLNYNVEAVRAGWSPYATEYGRCDPYHEAFEEAQRQAQAAGRGIWKPGQRGYDDYPQRFEEWAPRARQIGLFRERLADHPHVVELGTDDAMGRLRQRTGERVVVFGAVDRYSPRGRPPKLYLSHRYREELMIQAPGPVKFGDMKKGDFEKREFVYVEGEVAMFRGDPIVVLDELSFIRSGDDPPKLAR</sequence>
<dbReference type="AlphaFoldDB" id="A0A328CDD6"/>
<dbReference type="PROSITE" id="PS51257">
    <property type="entry name" value="PROKAR_LIPOPROTEIN"/>
    <property type="match status" value="1"/>
</dbReference>
<dbReference type="Gene3D" id="2.40.50.90">
    <property type="match status" value="1"/>
</dbReference>
<dbReference type="Pfam" id="PF00565">
    <property type="entry name" value="SNase"/>
    <property type="match status" value="1"/>
</dbReference>